<dbReference type="Gene3D" id="1.10.472.80">
    <property type="entry name" value="Ypt/Rab-GAP domain of gyp1p, domain 3"/>
    <property type="match status" value="1"/>
</dbReference>
<dbReference type="AlphaFoldDB" id="A0A8J2H053"/>
<dbReference type="SMART" id="SM00164">
    <property type="entry name" value="TBC"/>
    <property type="match status" value="1"/>
</dbReference>
<comment type="caution">
    <text evidence="2">The sequence shown here is derived from an EMBL/GenBank/DDBJ whole genome shotgun (WGS) entry which is preliminary data.</text>
</comment>
<evidence type="ECO:0000259" key="1">
    <source>
        <dbReference type="PROSITE" id="PS50086"/>
    </source>
</evidence>
<dbReference type="InterPro" id="IPR035969">
    <property type="entry name" value="Rab-GAP_TBC_sf"/>
</dbReference>
<dbReference type="SUPFAM" id="SSF47923">
    <property type="entry name" value="Ypt/Rab-GAP domain of gyp1p"/>
    <property type="match status" value="2"/>
</dbReference>
<dbReference type="Proteomes" id="UP000786811">
    <property type="component" value="Unassembled WGS sequence"/>
</dbReference>
<evidence type="ECO:0000313" key="3">
    <source>
        <dbReference type="Proteomes" id="UP000786811"/>
    </source>
</evidence>
<dbReference type="Gene3D" id="1.10.8.270">
    <property type="entry name" value="putative rabgap domain of human tbc1 domain family member 14 like domains"/>
    <property type="match status" value="1"/>
</dbReference>
<dbReference type="PANTHER" id="PTHR13399">
    <property type="entry name" value="TRANSLOCON-ASSOCIATED PROTEIN TRAP , GAMMA SUBUNIT"/>
    <property type="match status" value="1"/>
</dbReference>
<proteinExistence type="predicted"/>
<sequence length="187" mass="21000">DLHRTGCSLFCGAAGRDNQGVLRRALLGFARWNKSVGYCQGLNVLAALILQVTDKAETSAVKIMIYLVEGVLPEGYFADNLRGLTVDMAVFKDLLRLKLPRLSKHIESLQNKNKSKATGSSYEPPLINVFTMQWFLTLFCHCLPENTVLRIWDLIFLEGNEILLKTALAIWKGISEYVSNTFFNTIV</sequence>
<dbReference type="OrthoDB" id="289721at2759"/>
<dbReference type="InterPro" id="IPR000195">
    <property type="entry name" value="Rab-GAP-TBC_dom"/>
</dbReference>
<dbReference type="Pfam" id="PF00566">
    <property type="entry name" value="RabGAP-TBC"/>
    <property type="match status" value="1"/>
</dbReference>
<reference evidence="2" key="1">
    <citation type="submission" date="2021-04" db="EMBL/GenBank/DDBJ databases">
        <authorList>
            <person name="Chebbi M.A.C M."/>
        </authorList>
    </citation>
    <scope>NUCLEOTIDE SEQUENCE</scope>
</reference>
<feature type="domain" description="Rab-GAP TBC" evidence="1">
    <location>
        <begin position="1"/>
        <end position="159"/>
    </location>
</feature>
<name>A0A8J2H053_COTCN</name>
<dbReference type="EMBL" id="CAJNRD030000575">
    <property type="protein sequence ID" value="CAG5071798.1"/>
    <property type="molecule type" value="Genomic_DNA"/>
</dbReference>
<evidence type="ECO:0000313" key="2">
    <source>
        <dbReference type="EMBL" id="CAG5071798.1"/>
    </source>
</evidence>
<dbReference type="PROSITE" id="PS50086">
    <property type="entry name" value="TBC_RABGAP"/>
    <property type="match status" value="1"/>
</dbReference>
<accession>A0A8J2H053</accession>
<organism evidence="2 3">
    <name type="scientific">Cotesia congregata</name>
    <name type="common">Parasitoid wasp</name>
    <name type="synonym">Apanteles congregatus</name>
    <dbReference type="NCBI Taxonomy" id="51543"/>
    <lineage>
        <taxon>Eukaryota</taxon>
        <taxon>Metazoa</taxon>
        <taxon>Ecdysozoa</taxon>
        <taxon>Arthropoda</taxon>
        <taxon>Hexapoda</taxon>
        <taxon>Insecta</taxon>
        <taxon>Pterygota</taxon>
        <taxon>Neoptera</taxon>
        <taxon>Endopterygota</taxon>
        <taxon>Hymenoptera</taxon>
        <taxon>Apocrita</taxon>
        <taxon>Ichneumonoidea</taxon>
        <taxon>Braconidae</taxon>
        <taxon>Microgastrinae</taxon>
        <taxon>Cotesia</taxon>
    </lineage>
</organism>
<dbReference type="GO" id="GO:0005783">
    <property type="term" value="C:endoplasmic reticulum"/>
    <property type="evidence" value="ECO:0007669"/>
    <property type="project" value="TreeGrafter"/>
</dbReference>
<feature type="non-terminal residue" evidence="2">
    <location>
        <position position="187"/>
    </location>
</feature>
<protein>
    <submittedName>
        <fullName evidence="2">Similar to Tbc1d30: TBC1 domain family member 30 (Mus musculus)</fullName>
    </submittedName>
</protein>
<dbReference type="PANTHER" id="PTHR13399:SF2">
    <property type="entry name" value="TRANSLOCON-ASSOCIATED PROTEIN SUBUNIT GAMMA"/>
    <property type="match status" value="1"/>
</dbReference>
<gene>
    <name evidence="2" type="ORF">HICCMSTLAB_LOCUS88</name>
</gene>
<keyword evidence="3" id="KW-1185">Reference proteome</keyword>